<evidence type="ECO:0000256" key="3">
    <source>
        <dbReference type="ARBA" id="ARBA00012438"/>
    </source>
</evidence>
<feature type="transmembrane region" description="Helical" evidence="14">
    <location>
        <begin position="209"/>
        <end position="231"/>
    </location>
</feature>
<keyword evidence="8" id="KW-0547">Nucleotide-binding</keyword>
<dbReference type="SMART" id="SM00387">
    <property type="entry name" value="HATPase_c"/>
    <property type="match status" value="1"/>
</dbReference>
<keyword evidence="10" id="KW-0067">ATP-binding</keyword>
<comment type="catalytic activity">
    <reaction evidence="1">
        <text>ATP + protein L-histidine = ADP + protein N-phospho-L-histidine.</text>
        <dbReference type="EC" id="2.7.13.3"/>
    </reaction>
</comment>
<keyword evidence="4" id="KW-1003">Cell membrane</keyword>
<keyword evidence="11 14" id="KW-1133">Transmembrane helix</keyword>
<dbReference type="Gene3D" id="1.10.287.130">
    <property type="match status" value="1"/>
</dbReference>
<dbReference type="EMBL" id="CP058649">
    <property type="protein sequence ID" value="QUI22411.1"/>
    <property type="molecule type" value="Genomic_DNA"/>
</dbReference>
<dbReference type="Gene3D" id="3.30.565.10">
    <property type="entry name" value="Histidine kinase-like ATPase, C-terminal domain"/>
    <property type="match status" value="1"/>
</dbReference>
<dbReference type="GO" id="GO:0005886">
    <property type="term" value="C:plasma membrane"/>
    <property type="evidence" value="ECO:0007669"/>
    <property type="project" value="UniProtKB-SubCell"/>
</dbReference>
<reference evidence="16" key="1">
    <citation type="submission" date="2020-07" db="EMBL/GenBank/DDBJ databases">
        <title>Vallitalea pronyensis genome.</title>
        <authorList>
            <person name="Postec A."/>
        </authorList>
    </citation>
    <scope>NUCLEOTIDE SEQUENCE</scope>
    <source>
        <strain evidence="16">FatNI3</strain>
    </source>
</reference>
<evidence type="ECO:0000259" key="15">
    <source>
        <dbReference type="PROSITE" id="PS50109"/>
    </source>
</evidence>
<evidence type="ECO:0000256" key="9">
    <source>
        <dbReference type="ARBA" id="ARBA00022777"/>
    </source>
</evidence>
<dbReference type="RefSeq" id="WP_212697896.1">
    <property type="nucleotide sequence ID" value="NZ_CP058649.1"/>
</dbReference>
<proteinExistence type="predicted"/>
<keyword evidence="9 16" id="KW-0418">Kinase</keyword>
<keyword evidence="17" id="KW-1185">Reference proteome</keyword>
<evidence type="ECO:0000256" key="1">
    <source>
        <dbReference type="ARBA" id="ARBA00000085"/>
    </source>
</evidence>
<feature type="transmembrane region" description="Helical" evidence="14">
    <location>
        <begin position="252"/>
        <end position="276"/>
    </location>
</feature>
<evidence type="ECO:0000256" key="6">
    <source>
        <dbReference type="ARBA" id="ARBA00022679"/>
    </source>
</evidence>
<evidence type="ECO:0000313" key="16">
    <source>
        <dbReference type="EMBL" id="QUI22411.1"/>
    </source>
</evidence>
<dbReference type="GO" id="GO:0005524">
    <property type="term" value="F:ATP binding"/>
    <property type="evidence" value="ECO:0007669"/>
    <property type="project" value="UniProtKB-KW"/>
</dbReference>
<keyword evidence="6" id="KW-0808">Transferase</keyword>
<dbReference type="KEGG" id="vpy:HZI73_08900"/>
<dbReference type="SUPFAM" id="SSF55874">
    <property type="entry name" value="ATPase domain of HSP90 chaperone/DNA topoisomerase II/histidine kinase"/>
    <property type="match status" value="1"/>
</dbReference>
<evidence type="ECO:0000256" key="4">
    <source>
        <dbReference type="ARBA" id="ARBA00022475"/>
    </source>
</evidence>
<feature type="transmembrane region" description="Helical" evidence="14">
    <location>
        <begin position="347"/>
        <end position="369"/>
    </location>
</feature>
<gene>
    <name evidence="16" type="ORF">HZI73_08900</name>
</gene>
<sequence length="656" mass="75582">MAIKLKKYKDFLFLASKVFAFVLAVGCAASSITICVDLFITYDNRIRSSLFSENYFTTPAFENDMIGLQDILGKYFFPKYYHHDNPNKGFKALHQSSKLAMESYPELYMDLNTDLNNELNSKGYGGIDYCYYDILSRGPLDKEAYRKYPAYVLMDGTGIEAYPIALAKHLTPLNWIKSEAKYGYHLYLGFKDEYIQSRTEDSEKVRQAVYVRLGYTVGLMLLGVLAVLYLMKYCGKRTFDDQERSLFGMDKLYNDINIIIMFVAMYMWVRITFALFKMKVKMPIEVFLESMIISAVLLTLFLGLCRHKKHKTLFKHTAIYRIFKWCQHIIQNSYHQGNVGKKVTMMVVGYSLLLIVTLPIFPITIFIGLRIIGNRVKDYNHIRQEIEALKEGAATGQIDIKTRGEMKNLADDVNSIRQGFNLAMENEMKSERMKTELITNVSHDLRTPLTSIITFTDLLKHDKDEENKEKHIITIEKKAHQLKKLTDDLFEAAKASSGNMTVNRTNINMLALINQAMGELHERIEEKNLIMVLEHMEPIEVMGDGRLLWRVVENLFSNIMKYALNQSRVYIDITHHEQWVAICFKNISAYRLNVPAEELMERFKRGDASRSTEGTGLGLSIVKSLMEVQGGSFHIHIDGDLFKATIQLPTHHDINP</sequence>
<dbReference type="InterPro" id="IPR003594">
    <property type="entry name" value="HATPase_dom"/>
</dbReference>
<evidence type="ECO:0000256" key="12">
    <source>
        <dbReference type="ARBA" id="ARBA00023012"/>
    </source>
</evidence>
<evidence type="ECO:0000256" key="11">
    <source>
        <dbReference type="ARBA" id="ARBA00022989"/>
    </source>
</evidence>
<evidence type="ECO:0000256" key="8">
    <source>
        <dbReference type="ARBA" id="ARBA00022741"/>
    </source>
</evidence>
<evidence type="ECO:0000256" key="14">
    <source>
        <dbReference type="SAM" id="Phobius"/>
    </source>
</evidence>
<protein>
    <recommendedName>
        <fullName evidence="3">histidine kinase</fullName>
        <ecNumber evidence="3">2.7.13.3</ecNumber>
    </recommendedName>
</protein>
<keyword evidence="13 14" id="KW-0472">Membrane</keyword>
<dbReference type="InterPro" id="IPR050398">
    <property type="entry name" value="HssS/ArlS-like"/>
</dbReference>
<dbReference type="GO" id="GO:0000155">
    <property type="term" value="F:phosphorelay sensor kinase activity"/>
    <property type="evidence" value="ECO:0007669"/>
    <property type="project" value="InterPro"/>
</dbReference>
<evidence type="ECO:0000256" key="10">
    <source>
        <dbReference type="ARBA" id="ARBA00022840"/>
    </source>
</evidence>
<dbReference type="SMART" id="SM00388">
    <property type="entry name" value="HisKA"/>
    <property type="match status" value="1"/>
</dbReference>
<dbReference type="EC" id="2.7.13.3" evidence="3"/>
<feature type="domain" description="Histidine kinase" evidence="15">
    <location>
        <begin position="440"/>
        <end position="652"/>
    </location>
</feature>
<feature type="transmembrane region" description="Helical" evidence="14">
    <location>
        <begin position="282"/>
        <end position="305"/>
    </location>
</feature>
<dbReference type="Pfam" id="PF02518">
    <property type="entry name" value="HATPase_c"/>
    <property type="match status" value="1"/>
</dbReference>
<dbReference type="CDD" id="cd00082">
    <property type="entry name" value="HisKA"/>
    <property type="match status" value="1"/>
</dbReference>
<dbReference type="PROSITE" id="PS50109">
    <property type="entry name" value="HIS_KIN"/>
    <property type="match status" value="1"/>
</dbReference>
<dbReference type="PANTHER" id="PTHR45528">
    <property type="entry name" value="SENSOR HISTIDINE KINASE CPXA"/>
    <property type="match status" value="1"/>
</dbReference>
<comment type="subcellular location">
    <subcellularLocation>
        <location evidence="2">Cell membrane</location>
        <topology evidence="2">Multi-pass membrane protein</topology>
    </subcellularLocation>
</comment>
<keyword evidence="5" id="KW-0597">Phosphoprotein</keyword>
<dbReference type="AlphaFoldDB" id="A0A8J8MJ53"/>
<dbReference type="InterPro" id="IPR036890">
    <property type="entry name" value="HATPase_C_sf"/>
</dbReference>
<accession>A0A8J8MJ53</accession>
<dbReference type="Proteomes" id="UP000683246">
    <property type="component" value="Chromosome"/>
</dbReference>
<dbReference type="InterPro" id="IPR036097">
    <property type="entry name" value="HisK_dim/P_sf"/>
</dbReference>
<evidence type="ECO:0000313" key="17">
    <source>
        <dbReference type="Proteomes" id="UP000683246"/>
    </source>
</evidence>
<dbReference type="InterPro" id="IPR005467">
    <property type="entry name" value="His_kinase_dom"/>
</dbReference>
<dbReference type="Pfam" id="PF00512">
    <property type="entry name" value="HisKA"/>
    <property type="match status" value="1"/>
</dbReference>
<evidence type="ECO:0000256" key="7">
    <source>
        <dbReference type="ARBA" id="ARBA00022692"/>
    </source>
</evidence>
<name>A0A8J8MJ53_9FIRM</name>
<evidence type="ECO:0000256" key="2">
    <source>
        <dbReference type="ARBA" id="ARBA00004651"/>
    </source>
</evidence>
<dbReference type="InterPro" id="IPR003661">
    <property type="entry name" value="HisK_dim/P_dom"/>
</dbReference>
<organism evidence="16 17">
    <name type="scientific">Vallitalea pronyensis</name>
    <dbReference type="NCBI Taxonomy" id="1348613"/>
    <lineage>
        <taxon>Bacteria</taxon>
        <taxon>Bacillati</taxon>
        <taxon>Bacillota</taxon>
        <taxon>Clostridia</taxon>
        <taxon>Lachnospirales</taxon>
        <taxon>Vallitaleaceae</taxon>
        <taxon>Vallitalea</taxon>
    </lineage>
</organism>
<evidence type="ECO:0000256" key="13">
    <source>
        <dbReference type="ARBA" id="ARBA00023136"/>
    </source>
</evidence>
<dbReference type="PANTHER" id="PTHR45528:SF1">
    <property type="entry name" value="SENSOR HISTIDINE KINASE CPXA"/>
    <property type="match status" value="1"/>
</dbReference>
<keyword evidence="7 14" id="KW-0812">Transmembrane</keyword>
<dbReference type="SUPFAM" id="SSF47384">
    <property type="entry name" value="Homodimeric domain of signal transducing histidine kinase"/>
    <property type="match status" value="1"/>
</dbReference>
<keyword evidence="12" id="KW-0902">Two-component regulatory system</keyword>
<evidence type="ECO:0000256" key="5">
    <source>
        <dbReference type="ARBA" id="ARBA00022553"/>
    </source>
</evidence>